<dbReference type="PANTHER" id="PTHR36578:SF1">
    <property type="entry name" value="APPLE DOMAIN-CONTAINING PROTEIN"/>
    <property type="match status" value="1"/>
</dbReference>
<feature type="chain" id="PRO_5027115104" evidence="1">
    <location>
        <begin position="27"/>
        <end position="393"/>
    </location>
</feature>
<gene>
    <name evidence="3" type="ORF">K489DRAFT_381836</name>
</gene>
<dbReference type="RefSeq" id="XP_033458873.1">
    <property type="nucleotide sequence ID" value="XM_033605228.1"/>
</dbReference>
<feature type="signal peptide" evidence="1">
    <location>
        <begin position="1"/>
        <end position="26"/>
    </location>
</feature>
<reference evidence="3" key="3">
    <citation type="submission" date="2025-08" db="UniProtKB">
        <authorList>
            <consortium name="RefSeq"/>
        </authorList>
    </citation>
    <scope>IDENTIFICATION</scope>
    <source>
        <strain evidence="3">CBS 342.82</strain>
    </source>
</reference>
<keyword evidence="2" id="KW-1185">Reference proteome</keyword>
<reference evidence="3" key="2">
    <citation type="submission" date="2020-04" db="EMBL/GenBank/DDBJ databases">
        <authorList>
            <consortium name="NCBI Genome Project"/>
        </authorList>
    </citation>
    <scope>NUCLEOTIDE SEQUENCE</scope>
    <source>
        <strain evidence="3">CBS 342.82</strain>
    </source>
</reference>
<protein>
    <submittedName>
        <fullName evidence="3">Uncharacterized protein</fullName>
    </submittedName>
</protein>
<sequence length="393" mass="43048">MRYARLCSLGLFGLVVPAASTRGVISQTTLLRTTKTSLSTTASNIKPSCTPLPGGSIPTVEPDTPEGFSNSPLLNAASDFAPFIGDYSKLWGSEDGALGPNFPGYLGYILVPDFFDAKFCARKCCTLKSCETFNIYYQRSPSIDPGNGTQCPNPPSVTQIRCAFYSTRIDFGQEYLLNKGQYRNKFQVVIGGSTGYSKYRECSPPPSVTTTTQTPISTPTTTVASVAPGFKLTVVAPGSVFDNTTVAGSADPGDVFNFGIRRSNGDQKFYPGENFAPLRWTYEQATGHLRVFNNASSILGGLYDYGQRLTASGHVYESLYPYLQCSIEANTLLLSCKSSRDKTGVRNQIFYVAEDQLRDYLGYYLFLNDPNEIEFSGLFDESITTKVKLRITY</sequence>
<evidence type="ECO:0000313" key="2">
    <source>
        <dbReference type="Proteomes" id="UP000504637"/>
    </source>
</evidence>
<name>A0A6J3M4K6_9PEZI</name>
<dbReference type="PANTHER" id="PTHR36578">
    <property type="entry name" value="CHROMOSOME 15, WHOLE GENOME SHOTGUN SEQUENCE"/>
    <property type="match status" value="1"/>
</dbReference>
<reference evidence="3" key="1">
    <citation type="submission" date="2020-01" db="EMBL/GenBank/DDBJ databases">
        <authorList>
            <consortium name="DOE Joint Genome Institute"/>
            <person name="Haridas S."/>
            <person name="Albert R."/>
            <person name="Binder M."/>
            <person name="Bloem J."/>
            <person name="Labutti K."/>
            <person name="Salamov A."/>
            <person name="Andreopoulos B."/>
            <person name="Baker S.E."/>
            <person name="Barry K."/>
            <person name="Bills G."/>
            <person name="Bluhm B.H."/>
            <person name="Cannon C."/>
            <person name="Castanera R."/>
            <person name="Culley D.E."/>
            <person name="Daum C."/>
            <person name="Ezra D."/>
            <person name="Gonzalez J.B."/>
            <person name="Henrissat B."/>
            <person name="Kuo A."/>
            <person name="Liang C."/>
            <person name="Lipzen A."/>
            <person name="Lutzoni F."/>
            <person name="Magnuson J."/>
            <person name="Mondo S."/>
            <person name="Nolan M."/>
            <person name="Ohm R."/>
            <person name="Pangilinan J."/>
            <person name="Park H.-J."/>
            <person name="Ramirez L."/>
            <person name="Alfaro M."/>
            <person name="Sun H."/>
            <person name="Tritt A."/>
            <person name="Yoshinaga Y."/>
            <person name="Zwiers L.-H."/>
            <person name="Turgeon B.G."/>
            <person name="Goodwin S.B."/>
            <person name="Spatafora J.W."/>
            <person name="Crous P.W."/>
            <person name="Grigoriev I.V."/>
        </authorList>
    </citation>
    <scope>NUCLEOTIDE SEQUENCE</scope>
    <source>
        <strain evidence="3">CBS 342.82</strain>
    </source>
</reference>
<dbReference type="AlphaFoldDB" id="A0A6J3M4K6"/>
<organism evidence="3">
    <name type="scientific">Dissoconium aciculare CBS 342.82</name>
    <dbReference type="NCBI Taxonomy" id="1314786"/>
    <lineage>
        <taxon>Eukaryota</taxon>
        <taxon>Fungi</taxon>
        <taxon>Dikarya</taxon>
        <taxon>Ascomycota</taxon>
        <taxon>Pezizomycotina</taxon>
        <taxon>Dothideomycetes</taxon>
        <taxon>Dothideomycetidae</taxon>
        <taxon>Mycosphaerellales</taxon>
        <taxon>Dissoconiaceae</taxon>
        <taxon>Dissoconium</taxon>
    </lineage>
</organism>
<keyword evidence="1" id="KW-0732">Signal</keyword>
<dbReference type="Proteomes" id="UP000504637">
    <property type="component" value="Unplaced"/>
</dbReference>
<evidence type="ECO:0000313" key="3">
    <source>
        <dbReference type="RefSeq" id="XP_033458873.1"/>
    </source>
</evidence>
<dbReference type="GeneID" id="54363028"/>
<accession>A0A6J3M4K6</accession>
<evidence type="ECO:0000256" key="1">
    <source>
        <dbReference type="SAM" id="SignalP"/>
    </source>
</evidence>
<dbReference type="OrthoDB" id="271448at2759"/>
<proteinExistence type="predicted"/>